<dbReference type="KEGG" id="moc:BB934_22495"/>
<accession>A0A1B2EL07</accession>
<evidence type="ECO:0000256" key="1">
    <source>
        <dbReference type="SAM" id="MobiDB-lite"/>
    </source>
</evidence>
<sequence>MRKTFTLLGASVVIFGIMNSAGEARLVRYEINGKQYSYSTNNIAQTAEAKKRIAAAKAAEAAKAKAVAEKSKFPLTAAFGSQAQKDAEETEKQLRQILAKAPADEAEEPFVKVSSDRDGKAQDKPSRQATVSKPPQKAVAPIRSQAVSLPRIVPVVAEPLDAAAATKLKSITFNVESGIRTIIKVDGTIEEEPFDSRVLSYLIPELENANSLVAFVKQLRQLSQEEATGSIRTSVAEPELVRDR</sequence>
<feature type="compositionally biased region" description="Basic and acidic residues" evidence="1">
    <location>
        <begin position="114"/>
        <end position="126"/>
    </location>
</feature>
<evidence type="ECO:0000313" key="2">
    <source>
        <dbReference type="EMBL" id="ANY80658.1"/>
    </source>
</evidence>
<name>A0A1B2EL07_9HYPH</name>
<protein>
    <submittedName>
        <fullName evidence="2">Uncharacterized protein</fullName>
    </submittedName>
</protein>
<dbReference type="EMBL" id="CP016616">
    <property type="protein sequence ID" value="ANY80658.1"/>
    <property type="molecule type" value="Genomic_DNA"/>
</dbReference>
<dbReference type="AlphaFoldDB" id="A0A1B2EL07"/>
<feature type="region of interest" description="Disordered" evidence="1">
    <location>
        <begin position="102"/>
        <end position="139"/>
    </location>
</feature>
<gene>
    <name evidence="2" type="ORF">BB934_22495</name>
</gene>
<proteinExistence type="predicted"/>
<reference evidence="2" key="1">
    <citation type="submission" date="2016-07" db="EMBL/GenBank/DDBJ databases">
        <title>Microvirga ossetica sp. nov. a new species of rhizobia isolated from root nodules of the legume species Vicia alpestris Steven originated from North Ossetia region in the Caucasus.</title>
        <authorList>
            <person name="Safronova V.I."/>
            <person name="Kuznetsova I.G."/>
            <person name="Sazanova A.L."/>
            <person name="Belimov A."/>
            <person name="Andronov E."/>
            <person name="Osledkin Y.S."/>
            <person name="Onishchuk O.P."/>
            <person name="Kurchak O.N."/>
            <person name="Shaposhnikov A.I."/>
            <person name="Willems A."/>
            <person name="Tikhonovich I.A."/>
        </authorList>
    </citation>
    <scope>NUCLEOTIDE SEQUENCE [LARGE SCALE GENOMIC DNA]</scope>
    <source>
        <strain evidence="2">V5/3M</strain>
    </source>
</reference>
<organism evidence="2">
    <name type="scientific">Microvirga ossetica</name>
    <dbReference type="NCBI Taxonomy" id="1882682"/>
    <lineage>
        <taxon>Bacteria</taxon>
        <taxon>Pseudomonadati</taxon>
        <taxon>Pseudomonadota</taxon>
        <taxon>Alphaproteobacteria</taxon>
        <taxon>Hyphomicrobiales</taxon>
        <taxon>Methylobacteriaceae</taxon>
        <taxon>Microvirga</taxon>
    </lineage>
</organism>
<feature type="region of interest" description="Disordered" evidence="1">
    <location>
        <begin position="225"/>
        <end position="244"/>
    </location>
</feature>